<organism evidence="6 7">
    <name type="scientific">Persicimonas caeni</name>
    <dbReference type="NCBI Taxonomy" id="2292766"/>
    <lineage>
        <taxon>Bacteria</taxon>
        <taxon>Deltaproteobacteria</taxon>
        <taxon>Bradymonadales</taxon>
        <taxon>Bradymonadaceae</taxon>
        <taxon>Persicimonas</taxon>
    </lineage>
</organism>
<proteinExistence type="predicted"/>
<dbReference type="Pfam" id="PF13180">
    <property type="entry name" value="PDZ_2"/>
    <property type="match status" value="1"/>
</dbReference>
<dbReference type="PANTHER" id="PTHR42852">
    <property type="entry name" value="THIOL:DISULFIDE INTERCHANGE PROTEIN DSBE"/>
    <property type="match status" value="1"/>
</dbReference>
<dbReference type="InterPro" id="IPR036249">
    <property type="entry name" value="Thioredoxin-like_sf"/>
</dbReference>
<feature type="domain" description="PDZ" evidence="4">
    <location>
        <begin position="39"/>
        <end position="125"/>
    </location>
</feature>
<reference evidence="6 7" key="1">
    <citation type="submission" date="2019-06" db="EMBL/GenBank/DDBJ databases">
        <title>Persicimonas caeni gen. nov., sp. nov., a predatory bacterium isolated from solar saltern.</title>
        <authorList>
            <person name="Wang S."/>
        </authorList>
    </citation>
    <scope>NUCLEOTIDE SEQUENCE [LARGE SCALE GENOMIC DNA]</scope>
    <source>
        <strain evidence="6 7">YN101</strain>
    </source>
</reference>
<dbReference type="Pfam" id="PF08534">
    <property type="entry name" value="Redoxin"/>
    <property type="match status" value="1"/>
</dbReference>
<gene>
    <name evidence="6" type="ORF">FIV42_27540</name>
</gene>
<evidence type="ECO:0000313" key="7">
    <source>
        <dbReference type="Proteomes" id="UP000315995"/>
    </source>
</evidence>
<dbReference type="PROSITE" id="PS00194">
    <property type="entry name" value="THIOREDOXIN_1"/>
    <property type="match status" value="1"/>
</dbReference>
<dbReference type="InterPro" id="IPR001478">
    <property type="entry name" value="PDZ"/>
</dbReference>
<evidence type="ECO:0000256" key="3">
    <source>
        <dbReference type="SAM" id="SignalP"/>
    </source>
</evidence>
<keyword evidence="2" id="KW-0201">Cytochrome c-type biogenesis</keyword>
<evidence type="ECO:0000259" key="4">
    <source>
        <dbReference type="PROSITE" id="PS50106"/>
    </source>
</evidence>
<evidence type="ECO:0000259" key="5">
    <source>
        <dbReference type="PROSITE" id="PS51352"/>
    </source>
</evidence>
<accession>A0A5B8YCA6</accession>
<dbReference type="RefSeq" id="WP_141200808.1">
    <property type="nucleotide sequence ID" value="NZ_CP041186.1"/>
</dbReference>
<evidence type="ECO:0000313" key="6">
    <source>
        <dbReference type="EMBL" id="QDG54364.1"/>
    </source>
</evidence>
<comment type="subcellular location">
    <subcellularLocation>
        <location evidence="1">Cell envelope</location>
    </subcellularLocation>
</comment>
<dbReference type="AlphaFoldDB" id="A0A4Y6Q1A4"/>
<dbReference type="GO" id="GO:0017004">
    <property type="term" value="P:cytochrome complex assembly"/>
    <property type="evidence" value="ECO:0007669"/>
    <property type="project" value="UniProtKB-KW"/>
</dbReference>
<feature type="domain" description="Thioredoxin" evidence="5">
    <location>
        <begin position="147"/>
        <end position="284"/>
    </location>
</feature>
<feature type="chain" id="PRO_5030106843" evidence="3">
    <location>
        <begin position="26"/>
        <end position="286"/>
    </location>
</feature>
<keyword evidence="7" id="KW-1185">Reference proteome</keyword>
<dbReference type="Proteomes" id="UP000315995">
    <property type="component" value="Chromosome"/>
</dbReference>
<dbReference type="InterPro" id="IPR017937">
    <property type="entry name" value="Thioredoxin_CS"/>
</dbReference>
<dbReference type="InterPro" id="IPR013740">
    <property type="entry name" value="Redoxin"/>
</dbReference>
<dbReference type="GO" id="GO:0016491">
    <property type="term" value="F:oxidoreductase activity"/>
    <property type="evidence" value="ECO:0007669"/>
    <property type="project" value="InterPro"/>
</dbReference>
<dbReference type="OrthoDB" id="9813820at2"/>
<dbReference type="PANTHER" id="PTHR42852:SF17">
    <property type="entry name" value="THIOREDOXIN-LIKE PROTEIN HI_1115"/>
    <property type="match status" value="1"/>
</dbReference>
<accession>A0A4Y6Q1A4</accession>
<dbReference type="GO" id="GO:0030313">
    <property type="term" value="C:cell envelope"/>
    <property type="evidence" value="ECO:0007669"/>
    <property type="project" value="UniProtKB-SubCell"/>
</dbReference>
<dbReference type="PROSITE" id="PS50106">
    <property type="entry name" value="PDZ"/>
    <property type="match status" value="1"/>
</dbReference>
<name>A0A4Y6Q1A4_PERCE</name>
<dbReference type="CDD" id="cd02966">
    <property type="entry name" value="TlpA_like_family"/>
    <property type="match status" value="1"/>
</dbReference>
<keyword evidence="3" id="KW-0732">Signal</keyword>
<evidence type="ECO:0000256" key="1">
    <source>
        <dbReference type="ARBA" id="ARBA00004196"/>
    </source>
</evidence>
<dbReference type="InterPro" id="IPR050553">
    <property type="entry name" value="Thioredoxin_ResA/DsbE_sf"/>
</dbReference>
<dbReference type="SMART" id="SM00228">
    <property type="entry name" value="PDZ"/>
    <property type="match status" value="1"/>
</dbReference>
<dbReference type="SUPFAM" id="SSF50156">
    <property type="entry name" value="PDZ domain-like"/>
    <property type="match status" value="1"/>
</dbReference>
<dbReference type="PROSITE" id="PS51352">
    <property type="entry name" value="THIOREDOXIN_2"/>
    <property type="match status" value="1"/>
</dbReference>
<sequence>MKCPTRITLLGLLIFLTGAPASLFAQGVESAPTGVEDLAPELRKDKKSKQSSGWLGVMLEAPDDEQGVDVVGVLRSSPAESGGLKIGDRILKVDETAVDSPSDVQKVVRAKSNGHNATVELRRDGKAKTLTIELGSAPSTEQILRNQFVGHAAPAFKAKVVGKEDATVTLAELKGKPVVVDFWATWCGPCRPLSRKLAKLSKKTGESVTFVGLTSEKTEVVERFLASHPHGFAVGTASEKVMQRYLVESYPTVFVLDADGKVAGVFVGLGHIDEIRKLVEKLAAKK</sequence>
<dbReference type="Gene3D" id="3.40.30.10">
    <property type="entry name" value="Glutaredoxin"/>
    <property type="match status" value="1"/>
</dbReference>
<dbReference type="InterPro" id="IPR013766">
    <property type="entry name" value="Thioredoxin_domain"/>
</dbReference>
<dbReference type="Gene3D" id="2.30.42.10">
    <property type="match status" value="1"/>
</dbReference>
<feature type="signal peptide" evidence="3">
    <location>
        <begin position="1"/>
        <end position="25"/>
    </location>
</feature>
<dbReference type="EMBL" id="CP041186">
    <property type="protein sequence ID" value="QDG54364.1"/>
    <property type="molecule type" value="Genomic_DNA"/>
</dbReference>
<evidence type="ECO:0000256" key="2">
    <source>
        <dbReference type="ARBA" id="ARBA00022748"/>
    </source>
</evidence>
<dbReference type="InterPro" id="IPR036034">
    <property type="entry name" value="PDZ_sf"/>
</dbReference>
<protein>
    <submittedName>
        <fullName evidence="6">Redoxin domain-containing protein</fullName>
    </submittedName>
</protein>
<dbReference type="SUPFAM" id="SSF52833">
    <property type="entry name" value="Thioredoxin-like"/>
    <property type="match status" value="1"/>
</dbReference>